<name>A0AAV4M5X2_9ARAC</name>
<reference evidence="2 3" key="1">
    <citation type="submission" date="2021-06" db="EMBL/GenBank/DDBJ databases">
        <title>Caerostris darwini draft genome.</title>
        <authorList>
            <person name="Kono N."/>
            <person name="Arakawa K."/>
        </authorList>
    </citation>
    <scope>NUCLEOTIDE SEQUENCE [LARGE SCALE GENOMIC DNA]</scope>
</reference>
<keyword evidence="1" id="KW-1133">Transmembrane helix</keyword>
<keyword evidence="1" id="KW-0812">Transmembrane</keyword>
<protein>
    <recommendedName>
        <fullName evidence="4">Transmembrane protein</fullName>
    </recommendedName>
</protein>
<organism evidence="2 3">
    <name type="scientific">Caerostris darwini</name>
    <dbReference type="NCBI Taxonomy" id="1538125"/>
    <lineage>
        <taxon>Eukaryota</taxon>
        <taxon>Metazoa</taxon>
        <taxon>Ecdysozoa</taxon>
        <taxon>Arthropoda</taxon>
        <taxon>Chelicerata</taxon>
        <taxon>Arachnida</taxon>
        <taxon>Araneae</taxon>
        <taxon>Araneomorphae</taxon>
        <taxon>Entelegynae</taxon>
        <taxon>Araneoidea</taxon>
        <taxon>Araneidae</taxon>
        <taxon>Caerostris</taxon>
    </lineage>
</organism>
<sequence>MQLRFYVLLVFLLPLSIYITGLFYPLFNFIGEDDCLKTYYGVPFTFKRSSNKYPLINEDPRFNDIGEDDCLNIHFGVPFTVKESSDKHPLINEDPRKQQAGINNSCRSPYQINPNIQIFSIIATVIFTFIL</sequence>
<evidence type="ECO:0000256" key="1">
    <source>
        <dbReference type="SAM" id="Phobius"/>
    </source>
</evidence>
<keyword evidence="1" id="KW-0472">Membrane</keyword>
<dbReference type="EMBL" id="BPLQ01000103">
    <property type="protein sequence ID" value="GIX67630.1"/>
    <property type="molecule type" value="Genomic_DNA"/>
</dbReference>
<dbReference type="AlphaFoldDB" id="A0AAV4M5X2"/>
<comment type="caution">
    <text evidence="2">The sequence shown here is derived from an EMBL/GenBank/DDBJ whole genome shotgun (WGS) entry which is preliminary data.</text>
</comment>
<evidence type="ECO:0000313" key="3">
    <source>
        <dbReference type="Proteomes" id="UP001054837"/>
    </source>
</evidence>
<evidence type="ECO:0000313" key="2">
    <source>
        <dbReference type="EMBL" id="GIX67630.1"/>
    </source>
</evidence>
<feature type="transmembrane region" description="Helical" evidence="1">
    <location>
        <begin position="6"/>
        <end position="27"/>
    </location>
</feature>
<keyword evidence="3" id="KW-1185">Reference proteome</keyword>
<dbReference type="Proteomes" id="UP001054837">
    <property type="component" value="Unassembled WGS sequence"/>
</dbReference>
<gene>
    <name evidence="2" type="ORF">CDAR_461481</name>
</gene>
<proteinExistence type="predicted"/>
<accession>A0AAV4M5X2</accession>
<evidence type="ECO:0008006" key="4">
    <source>
        <dbReference type="Google" id="ProtNLM"/>
    </source>
</evidence>